<dbReference type="InterPro" id="IPR050327">
    <property type="entry name" value="Proton-linked_MCT"/>
</dbReference>
<feature type="transmembrane region" description="Helical" evidence="3">
    <location>
        <begin position="76"/>
        <end position="98"/>
    </location>
</feature>
<dbReference type="InterPro" id="IPR020846">
    <property type="entry name" value="MFS_dom"/>
</dbReference>
<dbReference type="InterPro" id="IPR011701">
    <property type="entry name" value="MFS"/>
</dbReference>
<feature type="transmembrane region" description="Helical" evidence="3">
    <location>
        <begin position="360"/>
        <end position="381"/>
    </location>
</feature>
<reference evidence="5 6" key="1">
    <citation type="submission" date="2020-01" db="EMBL/GenBank/DDBJ databases">
        <authorList>
            <consortium name="DOE Joint Genome Institute"/>
            <person name="Haridas S."/>
            <person name="Albert R."/>
            <person name="Binder M."/>
            <person name="Bloem J."/>
            <person name="Labutti K."/>
            <person name="Salamov A."/>
            <person name="Andreopoulos B."/>
            <person name="Baker S.E."/>
            <person name="Barry K."/>
            <person name="Bills G."/>
            <person name="Bluhm B.H."/>
            <person name="Cannon C."/>
            <person name="Castanera R."/>
            <person name="Culley D.E."/>
            <person name="Daum C."/>
            <person name="Ezra D."/>
            <person name="Gonzalez J.B."/>
            <person name="Henrissat B."/>
            <person name="Kuo A."/>
            <person name="Liang C."/>
            <person name="Lipzen A."/>
            <person name="Lutzoni F."/>
            <person name="Magnuson J."/>
            <person name="Mondo S."/>
            <person name="Nolan M."/>
            <person name="Ohm R."/>
            <person name="Pangilinan J."/>
            <person name="Park H.-J.H."/>
            <person name="Ramirez L."/>
            <person name="Alfaro M."/>
            <person name="Sun H."/>
            <person name="Tritt A."/>
            <person name="Yoshinaga Y."/>
            <person name="Zwiers L.-H.L."/>
            <person name="Turgeon B.G."/>
            <person name="Goodwin S.B."/>
            <person name="Spatafora J.W."/>
            <person name="Crous P.W."/>
            <person name="Grigoriev I.V."/>
        </authorList>
    </citation>
    <scope>NUCLEOTIDE SEQUENCE [LARGE SCALE GENOMIC DNA]</scope>
    <source>
        <strain evidence="5 6">CBS 611.86</strain>
    </source>
</reference>
<dbReference type="PANTHER" id="PTHR11360">
    <property type="entry name" value="MONOCARBOXYLATE TRANSPORTER"/>
    <property type="match status" value="1"/>
</dbReference>
<dbReference type="GO" id="GO:0016020">
    <property type="term" value="C:membrane"/>
    <property type="evidence" value="ECO:0007669"/>
    <property type="project" value="UniProtKB-SubCell"/>
</dbReference>
<dbReference type="OrthoDB" id="6509908at2759"/>
<feature type="transmembrane region" description="Helical" evidence="3">
    <location>
        <begin position="393"/>
        <end position="413"/>
    </location>
</feature>
<proteinExistence type="inferred from homology"/>
<feature type="transmembrane region" description="Helical" evidence="3">
    <location>
        <begin position="136"/>
        <end position="156"/>
    </location>
</feature>
<feature type="transmembrane region" description="Helical" evidence="3">
    <location>
        <begin position="163"/>
        <end position="182"/>
    </location>
</feature>
<keyword evidence="3" id="KW-0812">Transmembrane</keyword>
<feature type="transmembrane region" description="Helical" evidence="3">
    <location>
        <begin position="110"/>
        <end position="130"/>
    </location>
</feature>
<dbReference type="PROSITE" id="PS50850">
    <property type="entry name" value="MFS"/>
    <property type="match status" value="1"/>
</dbReference>
<comment type="similarity">
    <text evidence="2">Belongs to the major facilitator superfamily. Monocarboxylate porter (TC 2.A.1.13) family.</text>
</comment>
<evidence type="ECO:0000313" key="6">
    <source>
        <dbReference type="Proteomes" id="UP000481861"/>
    </source>
</evidence>
<organism evidence="5 6">
    <name type="scientific">Massariosphaeria phaeospora</name>
    <dbReference type="NCBI Taxonomy" id="100035"/>
    <lineage>
        <taxon>Eukaryota</taxon>
        <taxon>Fungi</taxon>
        <taxon>Dikarya</taxon>
        <taxon>Ascomycota</taxon>
        <taxon>Pezizomycotina</taxon>
        <taxon>Dothideomycetes</taxon>
        <taxon>Pleosporomycetidae</taxon>
        <taxon>Pleosporales</taxon>
        <taxon>Pleosporales incertae sedis</taxon>
        <taxon>Massariosphaeria</taxon>
    </lineage>
</organism>
<dbReference type="Gene3D" id="1.20.1250.20">
    <property type="entry name" value="MFS general substrate transporter like domains"/>
    <property type="match status" value="2"/>
</dbReference>
<feature type="transmembrane region" description="Helical" evidence="3">
    <location>
        <begin position="327"/>
        <end position="353"/>
    </location>
</feature>
<protein>
    <submittedName>
        <fullName evidence="5">Major facilitator superfamily domain-containing protein</fullName>
    </submittedName>
</protein>
<sequence length="424" mass="45743">MTTTNLSIRAGKNHENILEEIPSTSPIAQDGGAVAWLQCAGAFCLFFNSWGLVNTFGIFQAYYETSMLSNVAASKISWIGSLEAFLFVFGGVVTGPLYDRGYLLTMVRTGSVLVVLGLILTSICSKYWQLMLAQGLLTGLGSAMFFVPSMALLPTYFVKRRALSTGIAITGGNIGGIVYSVVFRQLQPRIGFGWATRTIALIMLVTLILPVTCLRMRSKPPAARRFFDPQVWTETPFVTFAVSCFFGLIGLYIPYFYIDSFARENELAGTNLALYLLPIMNAGSVVGRVTLCYIADRTGPVSILILCAIGITISVLAWPGVSSEATLITFSVIYGCFSGTYLSLVMTTVAVALCPDMSVIGLRIGMACIPCATGLLIGSPIGGVTVKHGWLGLQMLTGAVLSLSAIGLMRLRVLKVGWKLWKRC</sequence>
<feature type="transmembrane region" description="Helical" evidence="3">
    <location>
        <begin position="272"/>
        <end position="294"/>
    </location>
</feature>
<evidence type="ECO:0000259" key="4">
    <source>
        <dbReference type="PROSITE" id="PS50850"/>
    </source>
</evidence>
<dbReference type="SUPFAM" id="SSF103473">
    <property type="entry name" value="MFS general substrate transporter"/>
    <property type="match status" value="1"/>
</dbReference>
<feature type="transmembrane region" description="Helical" evidence="3">
    <location>
        <begin position="194"/>
        <end position="216"/>
    </location>
</feature>
<keyword evidence="3" id="KW-0472">Membrane</keyword>
<accession>A0A7C8I2Y2</accession>
<feature type="domain" description="Major facilitator superfamily (MFS) profile" evidence="4">
    <location>
        <begin position="236"/>
        <end position="424"/>
    </location>
</feature>
<dbReference type="GO" id="GO:0022857">
    <property type="term" value="F:transmembrane transporter activity"/>
    <property type="evidence" value="ECO:0007669"/>
    <property type="project" value="InterPro"/>
</dbReference>
<dbReference type="PANTHER" id="PTHR11360:SF234">
    <property type="entry name" value="MFS-TYPE TRANSPORTER DBAD-RELATED"/>
    <property type="match status" value="1"/>
</dbReference>
<comment type="caution">
    <text evidence="5">The sequence shown here is derived from an EMBL/GenBank/DDBJ whole genome shotgun (WGS) entry which is preliminary data.</text>
</comment>
<evidence type="ECO:0000256" key="1">
    <source>
        <dbReference type="ARBA" id="ARBA00004141"/>
    </source>
</evidence>
<dbReference type="InterPro" id="IPR036259">
    <property type="entry name" value="MFS_trans_sf"/>
</dbReference>
<evidence type="ECO:0000256" key="2">
    <source>
        <dbReference type="ARBA" id="ARBA00006727"/>
    </source>
</evidence>
<evidence type="ECO:0000313" key="5">
    <source>
        <dbReference type="EMBL" id="KAF2869474.1"/>
    </source>
</evidence>
<gene>
    <name evidence="5" type="ORF">BDV95DRAFT_498074</name>
</gene>
<dbReference type="EMBL" id="JAADJZ010000016">
    <property type="protein sequence ID" value="KAF2869474.1"/>
    <property type="molecule type" value="Genomic_DNA"/>
</dbReference>
<evidence type="ECO:0000256" key="3">
    <source>
        <dbReference type="SAM" id="Phobius"/>
    </source>
</evidence>
<comment type="subcellular location">
    <subcellularLocation>
        <location evidence="1">Membrane</location>
        <topology evidence="1">Multi-pass membrane protein</topology>
    </subcellularLocation>
</comment>
<dbReference type="Proteomes" id="UP000481861">
    <property type="component" value="Unassembled WGS sequence"/>
</dbReference>
<dbReference type="Pfam" id="PF07690">
    <property type="entry name" value="MFS_1"/>
    <property type="match status" value="1"/>
</dbReference>
<keyword evidence="6" id="KW-1185">Reference proteome</keyword>
<feature type="transmembrane region" description="Helical" evidence="3">
    <location>
        <begin position="237"/>
        <end position="257"/>
    </location>
</feature>
<dbReference type="AlphaFoldDB" id="A0A7C8I2Y2"/>
<name>A0A7C8I2Y2_9PLEO</name>
<feature type="transmembrane region" description="Helical" evidence="3">
    <location>
        <begin position="301"/>
        <end position="321"/>
    </location>
</feature>
<keyword evidence="3" id="KW-1133">Transmembrane helix</keyword>